<dbReference type="GeneID" id="36336163"/>
<feature type="compositionally biased region" description="Basic and acidic residues" evidence="1">
    <location>
        <begin position="117"/>
        <end position="149"/>
    </location>
</feature>
<evidence type="ECO:0000256" key="1">
    <source>
        <dbReference type="SAM" id="MobiDB-lite"/>
    </source>
</evidence>
<accession>W6UT99</accession>
<feature type="region of interest" description="Disordered" evidence="1">
    <location>
        <begin position="117"/>
        <end position="153"/>
    </location>
</feature>
<protein>
    <submittedName>
        <fullName evidence="2">Uncharacterized protein</fullName>
    </submittedName>
</protein>
<dbReference type="RefSeq" id="XP_024355694.1">
    <property type="nucleotide sequence ID" value="XM_024489697.1"/>
</dbReference>
<dbReference type="EMBL" id="APAU02000002">
    <property type="protein sequence ID" value="EUB64498.1"/>
    <property type="molecule type" value="Genomic_DNA"/>
</dbReference>
<dbReference type="AlphaFoldDB" id="W6UT99"/>
<dbReference type="OrthoDB" id="10596657at2759"/>
<dbReference type="CTD" id="36336163"/>
<dbReference type="KEGG" id="egl:EGR_00448"/>
<name>W6UT99_ECHGR</name>
<evidence type="ECO:0000313" key="2">
    <source>
        <dbReference type="EMBL" id="EUB64498.1"/>
    </source>
</evidence>
<proteinExistence type="predicted"/>
<organism evidence="2 3">
    <name type="scientific">Echinococcus granulosus</name>
    <name type="common">Hydatid tapeworm</name>
    <dbReference type="NCBI Taxonomy" id="6210"/>
    <lineage>
        <taxon>Eukaryota</taxon>
        <taxon>Metazoa</taxon>
        <taxon>Spiralia</taxon>
        <taxon>Lophotrochozoa</taxon>
        <taxon>Platyhelminthes</taxon>
        <taxon>Cestoda</taxon>
        <taxon>Eucestoda</taxon>
        <taxon>Cyclophyllidea</taxon>
        <taxon>Taeniidae</taxon>
        <taxon>Echinococcus</taxon>
        <taxon>Echinococcus granulosus group</taxon>
    </lineage>
</organism>
<gene>
    <name evidence="2" type="ORF">EGR_00448</name>
</gene>
<reference evidence="2 3" key="1">
    <citation type="journal article" date="2013" name="Nat. Genet.">
        <title>The genome of the hydatid tapeworm Echinococcus granulosus.</title>
        <authorList>
            <person name="Zheng H."/>
            <person name="Zhang W."/>
            <person name="Zhang L."/>
            <person name="Zhang Z."/>
            <person name="Li J."/>
            <person name="Lu G."/>
            <person name="Zhu Y."/>
            <person name="Wang Y."/>
            <person name="Huang Y."/>
            <person name="Liu J."/>
            <person name="Kang H."/>
            <person name="Chen J."/>
            <person name="Wang L."/>
            <person name="Chen A."/>
            <person name="Yu S."/>
            <person name="Gao Z."/>
            <person name="Jin L."/>
            <person name="Gu W."/>
            <person name="Wang Z."/>
            <person name="Zhao L."/>
            <person name="Shi B."/>
            <person name="Wen H."/>
            <person name="Lin R."/>
            <person name="Jones M.K."/>
            <person name="Brejova B."/>
            <person name="Vinar T."/>
            <person name="Zhao G."/>
            <person name="McManus D.P."/>
            <person name="Chen Z."/>
            <person name="Zhou Y."/>
            <person name="Wang S."/>
        </authorList>
    </citation>
    <scope>NUCLEOTIDE SEQUENCE [LARGE SCALE GENOMIC DNA]</scope>
</reference>
<evidence type="ECO:0000313" key="3">
    <source>
        <dbReference type="Proteomes" id="UP000019149"/>
    </source>
</evidence>
<keyword evidence="3" id="KW-1185">Reference proteome</keyword>
<comment type="caution">
    <text evidence="2">The sequence shown here is derived from an EMBL/GenBank/DDBJ whole genome shotgun (WGS) entry which is preliminary data.</text>
</comment>
<sequence length="187" mass="20948">MTITTPEEAMNKKTLIGAEKTLDTLEGQGTHFTEDAVSSGFEVAPNCRKFDKDPSANERYFPCFNQLFKMNKRTLSWNIVLMQKKQTTIFFISLSFLSNFCANTTCLFCHQKERKSEPMANGKDDKGVKVEEKKEGSGEASTSEKKEAEPAAVKGNKSFSLFQKKLKCEDCENEVKGCALLTVCLLN</sequence>
<dbReference type="Proteomes" id="UP000019149">
    <property type="component" value="Unassembled WGS sequence"/>
</dbReference>